<dbReference type="PANTHER" id="PTHR42870:SF1">
    <property type="entry name" value="NON-SPECIFIC LIPID-TRANSFER PROTEIN-LIKE 2"/>
    <property type="match status" value="1"/>
</dbReference>
<sequence length="401" mass="42312">MSELRGSAAIVGAYEHPLRVAPEKSEWLMQAESVIGAMADAGLERSDVDAFFTVATSPEAGYLRESAASMMCDYLNLRPRFVDETDIGGAAFGLFLNRAVMAIQAGVIETAVISYGACTRSQAVKVGTRNFGDLIGRPTMPFPDAFMEPYGTTIIGYIGMLMQRQMFEYGLTPEQSAAVAVTARQYAALNPDAFARRPITVDEVLSSPVIASPVHRLECCVITDGGGAIVLTTPDRATKLRKEPVWVLGFGEAVANSSGGYADWNRDFAGITRESADRAYAMAGIRPSDVDVAQVYDAFTIATILGLEGLGLCAPGEAGAFVEAGGIAPGGPLPVNTDGGGLCSNHPGRRGLFLLIEAVRQLRGEAPGYQVADPEFALVYGTGSAYMGVQGSAVAILSKDR</sequence>
<feature type="domain" description="Thiolase C-terminal" evidence="1">
    <location>
        <begin position="272"/>
        <end position="397"/>
    </location>
</feature>
<dbReference type="RefSeq" id="WP_344025573.1">
    <property type="nucleotide sequence ID" value="NZ_BAAAJK010000027.1"/>
</dbReference>
<reference evidence="2 3" key="1">
    <citation type="journal article" date="2019" name="Int. J. Syst. Evol. Microbiol.">
        <title>The Global Catalogue of Microorganisms (GCM) 10K type strain sequencing project: providing services to taxonomists for standard genome sequencing and annotation.</title>
        <authorList>
            <consortium name="The Broad Institute Genomics Platform"/>
            <consortium name="The Broad Institute Genome Sequencing Center for Infectious Disease"/>
            <person name="Wu L."/>
            <person name="Ma J."/>
        </authorList>
    </citation>
    <scope>NUCLEOTIDE SEQUENCE [LARGE SCALE GENOMIC DNA]</scope>
    <source>
        <strain evidence="2 3">JCM 11896</strain>
    </source>
</reference>
<dbReference type="CDD" id="cd00829">
    <property type="entry name" value="SCP-x_thiolase"/>
    <property type="match status" value="1"/>
</dbReference>
<dbReference type="Proteomes" id="UP001501414">
    <property type="component" value="Unassembled WGS sequence"/>
</dbReference>
<dbReference type="Gene3D" id="3.40.47.10">
    <property type="match status" value="1"/>
</dbReference>
<keyword evidence="3" id="KW-1185">Reference proteome</keyword>
<dbReference type="SUPFAM" id="SSF53901">
    <property type="entry name" value="Thiolase-like"/>
    <property type="match status" value="2"/>
</dbReference>
<dbReference type="InterPro" id="IPR016039">
    <property type="entry name" value="Thiolase-like"/>
</dbReference>
<dbReference type="InterPro" id="IPR055140">
    <property type="entry name" value="Thiolase_C_2"/>
</dbReference>
<dbReference type="PANTHER" id="PTHR42870">
    <property type="entry name" value="ACETYL-COA C-ACETYLTRANSFERASE"/>
    <property type="match status" value="1"/>
</dbReference>
<evidence type="ECO:0000313" key="2">
    <source>
        <dbReference type="EMBL" id="GAA1395124.1"/>
    </source>
</evidence>
<dbReference type="EMBL" id="BAAAJK010000027">
    <property type="protein sequence ID" value="GAA1395124.1"/>
    <property type="molecule type" value="Genomic_DNA"/>
</dbReference>
<comment type="caution">
    <text evidence="2">The sequence shown here is derived from an EMBL/GenBank/DDBJ whole genome shotgun (WGS) entry which is preliminary data.</text>
</comment>
<dbReference type="Pfam" id="PF22691">
    <property type="entry name" value="Thiolase_C_1"/>
    <property type="match status" value="1"/>
</dbReference>
<name>A0ABN1Y192_9PSEU</name>
<proteinExistence type="predicted"/>
<protein>
    <recommendedName>
        <fullName evidence="1">Thiolase C-terminal domain-containing protein</fullName>
    </recommendedName>
</protein>
<evidence type="ECO:0000259" key="1">
    <source>
        <dbReference type="Pfam" id="PF22691"/>
    </source>
</evidence>
<organism evidence="2 3">
    <name type="scientific">Pseudonocardia kongjuensis</name>
    <dbReference type="NCBI Taxonomy" id="102227"/>
    <lineage>
        <taxon>Bacteria</taxon>
        <taxon>Bacillati</taxon>
        <taxon>Actinomycetota</taxon>
        <taxon>Actinomycetes</taxon>
        <taxon>Pseudonocardiales</taxon>
        <taxon>Pseudonocardiaceae</taxon>
        <taxon>Pseudonocardia</taxon>
    </lineage>
</organism>
<accession>A0ABN1Y192</accession>
<gene>
    <name evidence="2" type="ORF">GCM10009613_44350</name>
</gene>
<evidence type="ECO:0000313" key="3">
    <source>
        <dbReference type="Proteomes" id="UP001501414"/>
    </source>
</evidence>